<evidence type="ECO:0000313" key="4">
    <source>
        <dbReference type="Proteomes" id="UP000006039"/>
    </source>
</evidence>
<accession>J3PD99</accession>
<protein>
    <submittedName>
        <fullName evidence="2 3">Uncharacterized protein</fullName>
    </submittedName>
</protein>
<evidence type="ECO:0000313" key="3">
    <source>
        <dbReference type="EnsemblFungi" id="EJT70444"/>
    </source>
</evidence>
<reference evidence="4" key="1">
    <citation type="submission" date="2010-07" db="EMBL/GenBank/DDBJ databases">
        <title>The genome sequence of Gaeumannomyces graminis var. tritici strain R3-111a-1.</title>
        <authorList>
            <consortium name="The Broad Institute Genome Sequencing Platform"/>
            <person name="Ma L.-J."/>
            <person name="Dead R."/>
            <person name="Young S."/>
            <person name="Zeng Q."/>
            <person name="Koehrsen M."/>
            <person name="Alvarado L."/>
            <person name="Berlin A."/>
            <person name="Chapman S.B."/>
            <person name="Chen Z."/>
            <person name="Freedman E."/>
            <person name="Gellesch M."/>
            <person name="Goldberg J."/>
            <person name="Griggs A."/>
            <person name="Gujja S."/>
            <person name="Heilman E.R."/>
            <person name="Heiman D."/>
            <person name="Hepburn T."/>
            <person name="Howarth C."/>
            <person name="Jen D."/>
            <person name="Larson L."/>
            <person name="Mehta T."/>
            <person name="Neiman D."/>
            <person name="Pearson M."/>
            <person name="Roberts A."/>
            <person name="Saif S."/>
            <person name="Shea T."/>
            <person name="Shenoy N."/>
            <person name="Sisk P."/>
            <person name="Stolte C."/>
            <person name="Sykes S."/>
            <person name="Walk T."/>
            <person name="White J."/>
            <person name="Yandava C."/>
            <person name="Haas B."/>
            <person name="Nusbaum C."/>
            <person name="Birren B."/>
        </authorList>
    </citation>
    <scope>NUCLEOTIDE SEQUENCE [LARGE SCALE GENOMIC DNA]</scope>
    <source>
        <strain evidence="4">R3-111a-1</strain>
    </source>
</reference>
<reference evidence="3" key="4">
    <citation type="journal article" date="2015" name="G3 (Bethesda)">
        <title>Genome sequences of three phytopathogenic species of the Magnaporthaceae family of fungi.</title>
        <authorList>
            <person name="Okagaki L.H."/>
            <person name="Nunes C.C."/>
            <person name="Sailsbery J."/>
            <person name="Clay B."/>
            <person name="Brown D."/>
            <person name="John T."/>
            <person name="Oh Y."/>
            <person name="Young N."/>
            <person name="Fitzgerald M."/>
            <person name="Haas B.J."/>
            <person name="Zeng Q."/>
            <person name="Young S."/>
            <person name="Adiconis X."/>
            <person name="Fan L."/>
            <person name="Levin J.Z."/>
            <person name="Mitchell T.K."/>
            <person name="Okubara P.A."/>
            <person name="Farman M.L."/>
            <person name="Kohn L.M."/>
            <person name="Birren B."/>
            <person name="Ma L.-J."/>
            <person name="Dean R.A."/>
        </authorList>
    </citation>
    <scope>NUCLEOTIDE SEQUENCE</scope>
    <source>
        <strain evidence="3">R3-111a-1</strain>
    </source>
</reference>
<feature type="compositionally biased region" description="Polar residues" evidence="1">
    <location>
        <begin position="151"/>
        <end position="160"/>
    </location>
</feature>
<reference evidence="3" key="5">
    <citation type="submission" date="2018-04" db="UniProtKB">
        <authorList>
            <consortium name="EnsemblFungi"/>
        </authorList>
    </citation>
    <scope>IDENTIFICATION</scope>
    <source>
        <strain evidence="3">R3-111a-1</strain>
    </source>
</reference>
<organism evidence="2">
    <name type="scientific">Gaeumannomyces tritici (strain R3-111a-1)</name>
    <name type="common">Wheat and barley take-all root rot fungus</name>
    <name type="synonym">Gaeumannomyces graminis var. tritici</name>
    <dbReference type="NCBI Taxonomy" id="644352"/>
    <lineage>
        <taxon>Eukaryota</taxon>
        <taxon>Fungi</taxon>
        <taxon>Dikarya</taxon>
        <taxon>Ascomycota</taxon>
        <taxon>Pezizomycotina</taxon>
        <taxon>Sordariomycetes</taxon>
        <taxon>Sordariomycetidae</taxon>
        <taxon>Magnaporthales</taxon>
        <taxon>Magnaporthaceae</taxon>
        <taxon>Gaeumannomyces</taxon>
    </lineage>
</organism>
<sequence length="190" mass="20797">MVIGTSHRPMGQPRYNAPSDRGPQSLVFLFCDCFESTQAAQPAQDLPLSGREILEWAGIDDGLSLPHGTDSWKTRAWRQSPDRRDSTDLIMTPQAVQALPGAQVEQTLEAPRSQKCPGMRNGTALMKQMMCWDDSPGPRPDSCPRGDPLSHRQTATTAPCQPTKALGALTMAHFRPCSAQRPDDISHHGP</sequence>
<gene>
    <name evidence="3" type="primary">20351925</name>
    <name evidence="2" type="ORF">GGTG_11467</name>
</gene>
<dbReference type="EnsemblFungi" id="EJT70444">
    <property type="protein sequence ID" value="EJT70444"/>
    <property type="gene ID" value="GGTG_11467"/>
</dbReference>
<keyword evidence="4" id="KW-1185">Reference proteome</keyword>
<feature type="region of interest" description="Disordered" evidence="1">
    <location>
        <begin position="135"/>
        <end position="161"/>
    </location>
</feature>
<evidence type="ECO:0000256" key="1">
    <source>
        <dbReference type="SAM" id="MobiDB-lite"/>
    </source>
</evidence>
<evidence type="ECO:0000313" key="2">
    <source>
        <dbReference type="EMBL" id="EJT70444.1"/>
    </source>
</evidence>
<dbReference type="AlphaFoldDB" id="J3PD99"/>
<dbReference type="HOGENOM" id="CLU_1428069_0_0_1"/>
<dbReference type="Proteomes" id="UP000006039">
    <property type="component" value="Unassembled WGS sequence"/>
</dbReference>
<dbReference type="VEuPathDB" id="FungiDB:GGTG_11467"/>
<dbReference type="GeneID" id="20351925"/>
<reference evidence="2" key="3">
    <citation type="submission" date="2010-09" db="EMBL/GenBank/DDBJ databases">
        <title>Annotation of Gaeumannomyces graminis var. tritici R3-111a-1.</title>
        <authorList>
            <consortium name="The Broad Institute Genome Sequencing Platform"/>
            <person name="Ma L.-J."/>
            <person name="Dead R."/>
            <person name="Young S.K."/>
            <person name="Zeng Q."/>
            <person name="Gargeya S."/>
            <person name="Fitzgerald M."/>
            <person name="Haas B."/>
            <person name="Abouelleil A."/>
            <person name="Alvarado L."/>
            <person name="Arachchi H.M."/>
            <person name="Berlin A."/>
            <person name="Brown A."/>
            <person name="Chapman S.B."/>
            <person name="Chen Z."/>
            <person name="Dunbar C."/>
            <person name="Freedman E."/>
            <person name="Gearin G."/>
            <person name="Gellesch M."/>
            <person name="Goldberg J."/>
            <person name="Griggs A."/>
            <person name="Gujja S."/>
            <person name="Heiman D."/>
            <person name="Howarth C."/>
            <person name="Larson L."/>
            <person name="Lui A."/>
            <person name="MacDonald P.J.P."/>
            <person name="Mehta T."/>
            <person name="Montmayeur A."/>
            <person name="Murphy C."/>
            <person name="Neiman D."/>
            <person name="Pearson M."/>
            <person name="Priest M."/>
            <person name="Roberts A."/>
            <person name="Saif S."/>
            <person name="Shea T."/>
            <person name="Shenoy N."/>
            <person name="Sisk P."/>
            <person name="Stolte C."/>
            <person name="Sykes S."/>
            <person name="Yandava C."/>
            <person name="Wortman J."/>
            <person name="Nusbaum C."/>
            <person name="Birren B."/>
        </authorList>
    </citation>
    <scope>NUCLEOTIDE SEQUENCE</scope>
    <source>
        <strain evidence="2">R3-111a-1</strain>
    </source>
</reference>
<reference evidence="2" key="2">
    <citation type="submission" date="2010-07" db="EMBL/GenBank/DDBJ databases">
        <authorList>
            <consortium name="The Broad Institute Genome Sequencing Platform"/>
            <consortium name="Broad Institute Genome Sequencing Center for Infectious Disease"/>
            <person name="Ma L.-J."/>
            <person name="Dead R."/>
            <person name="Young S."/>
            <person name="Zeng Q."/>
            <person name="Koehrsen M."/>
            <person name="Alvarado L."/>
            <person name="Berlin A."/>
            <person name="Chapman S.B."/>
            <person name="Chen Z."/>
            <person name="Freedman E."/>
            <person name="Gellesch M."/>
            <person name="Goldberg J."/>
            <person name="Griggs A."/>
            <person name="Gujja S."/>
            <person name="Heilman E.R."/>
            <person name="Heiman D."/>
            <person name="Hepburn T."/>
            <person name="Howarth C."/>
            <person name="Jen D."/>
            <person name="Larson L."/>
            <person name="Mehta T."/>
            <person name="Neiman D."/>
            <person name="Pearson M."/>
            <person name="Roberts A."/>
            <person name="Saif S."/>
            <person name="Shea T."/>
            <person name="Shenoy N."/>
            <person name="Sisk P."/>
            <person name="Stolte C."/>
            <person name="Sykes S."/>
            <person name="Walk T."/>
            <person name="White J."/>
            <person name="Yandava C."/>
            <person name="Haas B."/>
            <person name="Nusbaum C."/>
            <person name="Birren B."/>
        </authorList>
    </citation>
    <scope>NUCLEOTIDE SEQUENCE</scope>
    <source>
        <strain evidence="2">R3-111a-1</strain>
    </source>
</reference>
<name>J3PD99_GAET3</name>
<dbReference type="RefSeq" id="XP_009227622.1">
    <property type="nucleotide sequence ID" value="XM_009229358.1"/>
</dbReference>
<dbReference type="EMBL" id="GL385401">
    <property type="protein sequence ID" value="EJT70444.1"/>
    <property type="molecule type" value="Genomic_DNA"/>
</dbReference>
<proteinExistence type="predicted"/>